<organism evidence="1 2">
    <name type="scientific">Glossina palpalis gambiensis</name>
    <dbReference type="NCBI Taxonomy" id="67801"/>
    <lineage>
        <taxon>Eukaryota</taxon>
        <taxon>Metazoa</taxon>
        <taxon>Ecdysozoa</taxon>
        <taxon>Arthropoda</taxon>
        <taxon>Hexapoda</taxon>
        <taxon>Insecta</taxon>
        <taxon>Pterygota</taxon>
        <taxon>Neoptera</taxon>
        <taxon>Endopterygota</taxon>
        <taxon>Diptera</taxon>
        <taxon>Brachycera</taxon>
        <taxon>Muscomorpha</taxon>
        <taxon>Hippoboscoidea</taxon>
        <taxon>Glossinidae</taxon>
        <taxon>Glossina</taxon>
    </lineage>
</organism>
<evidence type="ECO:0000313" key="2">
    <source>
        <dbReference type="Proteomes" id="UP000092460"/>
    </source>
</evidence>
<dbReference type="EnsemblMetazoa" id="GPPI046958-RA">
    <property type="protein sequence ID" value="GPPI046958-PA"/>
    <property type="gene ID" value="GPPI046958"/>
</dbReference>
<reference evidence="1" key="2">
    <citation type="submission" date="2020-05" db="UniProtKB">
        <authorList>
            <consortium name="EnsemblMetazoa"/>
        </authorList>
    </citation>
    <scope>IDENTIFICATION</scope>
    <source>
        <strain evidence="1">IAEA</strain>
    </source>
</reference>
<keyword evidence="2" id="KW-1185">Reference proteome</keyword>
<dbReference type="Proteomes" id="UP000092460">
    <property type="component" value="Unassembled WGS sequence"/>
</dbReference>
<dbReference type="EMBL" id="JXJN01024280">
    <property type="status" value="NOT_ANNOTATED_CDS"/>
    <property type="molecule type" value="Genomic_DNA"/>
</dbReference>
<dbReference type="VEuPathDB" id="VectorBase:GPPI046958"/>
<name>A0A1B0C203_9MUSC</name>
<accession>A0A1B0C203</accession>
<protein>
    <submittedName>
        <fullName evidence="1">Uncharacterized protein</fullName>
    </submittedName>
</protein>
<evidence type="ECO:0000313" key="1">
    <source>
        <dbReference type="EnsemblMetazoa" id="GPPI046958-PA"/>
    </source>
</evidence>
<reference evidence="2" key="1">
    <citation type="submission" date="2015-01" db="EMBL/GenBank/DDBJ databases">
        <authorList>
            <person name="Aksoy S."/>
            <person name="Warren W."/>
            <person name="Wilson R.K."/>
        </authorList>
    </citation>
    <scope>NUCLEOTIDE SEQUENCE [LARGE SCALE GENOMIC DNA]</scope>
    <source>
        <strain evidence="2">IAEA</strain>
    </source>
</reference>
<proteinExistence type="predicted"/>
<dbReference type="AlphaFoldDB" id="A0A1B0C203"/>
<sequence>MYNLSEDILKDPDLPKNQERLSGNVGKDVTIKSKEVPNSSWFLSVEFITRCEICDITAVGIPAILARSSPITSALIDIPHYVRVWPSSENQECGPSQTMAERGTQSEPAAGATYINCTSVFGKASASEPLFTQRSLNFAKPSLNN</sequence>